<dbReference type="Proteomes" id="UP001222027">
    <property type="component" value="Unassembled WGS sequence"/>
</dbReference>
<proteinExistence type="predicted"/>
<gene>
    <name evidence="1" type="ORF">OPV22_020884</name>
</gene>
<accession>A0AAV8QPB6</accession>
<sequence>MRGGNASNRWRAPLFDHARKRTIRTKRQSIYTFLYVNPHCPLPNPPVGRAKCPHSGARSYVHSQRRVGGRALSTQRRSGPLSPLSCLKPQRRHIYIDPWKRKEKSGRVLIVILANILLSLKIPRCGREIAREEGFREPWDFIDSWLAASVRITSALSFEIG</sequence>
<evidence type="ECO:0000313" key="1">
    <source>
        <dbReference type="EMBL" id="KAJ8477157.1"/>
    </source>
</evidence>
<dbReference type="EMBL" id="JAQQAF010000006">
    <property type="protein sequence ID" value="KAJ8477157.1"/>
    <property type="molecule type" value="Genomic_DNA"/>
</dbReference>
<evidence type="ECO:0000313" key="2">
    <source>
        <dbReference type="Proteomes" id="UP001222027"/>
    </source>
</evidence>
<organism evidence="1 2">
    <name type="scientific">Ensete ventricosum</name>
    <name type="common">Abyssinian banana</name>
    <name type="synonym">Musa ensete</name>
    <dbReference type="NCBI Taxonomy" id="4639"/>
    <lineage>
        <taxon>Eukaryota</taxon>
        <taxon>Viridiplantae</taxon>
        <taxon>Streptophyta</taxon>
        <taxon>Embryophyta</taxon>
        <taxon>Tracheophyta</taxon>
        <taxon>Spermatophyta</taxon>
        <taxon>Magnoliopsida</taxon>
        <taxon>Liliopsida</taxon>
        <taxon>Zingiberales</taxon>
        <taxon>Musaceae</taxon>
        <taxon>Ensete</taxon>
    </lineage>
</organism>
<keyword evidence="2" id="KW-1185">Reference proteome</keyword>
<name>A0AAV8QPB6_ENSVE</name>
<comment type="caution">
    <text evidence="1">The sequence shown here is derived from an EMBL/GenBank/DDBJ whole genome shotgun (WGS) entry which is preliminary data.</text>
</comment>
<protein>
    <submittedName>
        <fullName evidence="1">Uncharacterized protein</fullName>
    </submittedName>
</protein>
<dbReference type="AlphaFoldDB" id="A0AAV8QPB6"/>
<reference evidence="1 2" key="1">
    <citation type="submission" date="2022-12" db="EMBL/GenBank/DDBJ databases">
        <title>Chromosome-scale assembly of the Ensete ventricosum genome.</title>
        <authorList>
            <person name="Dussert Y."/>
            <person name="Stocks J."/>
            <person name="Wendawek A."/>
            <person name="Woldeyes F."/>
            <person name="Nichols R.A."/>
            <person name="Borrell J.S."/>
        </authorList>
    </citation>
    <scope>NUCLEOTIDE SEQUENCE [LARGE SCALE GENOMIC DNA]</scope>
    <source>
        <strain evidence="2">cv. Maze</strain>
        <tissue evidence="1">Seeds</tissue>
    </source>
</reference>